<dbReference type="EMBL" id="JAPHNI010000280">
    <property type="protein sequence ID" value="KAJ8113025.1"/>
    <property type="molecule type" value="Genomic_DNA"/>
</dbReference>
<accession>A0ACC2ICU7</accession>
<reference evidence="1" key="1">
    <citation type="submission" date="2022-11" db="EMBL/GenBank/DDBJ databases">
        <title>Genome Sequence of Boeremia exigua.</title>
        <authorList>
            <person name="Buettner E."/>
        </authorList>
    </citation>
    <scope>NUCLEOTIDE SEQUENCE</scope>
    <source>
        <strain evidence="1">CU02</strain>
    </source>
</reference>
<evidence type="ECO:0000313" key="2">
    <source>
        <dbReference type="Proteomes" id="UP001153331"/>
    </source>
</evidence>
<name>A0ACC2ICU7_9PLEO</name>
<comment type="caution">
    <text evidence="1">The sequence shown here is derived from an EMBL/GenBank/DDBJ whole genome shotgun (WGS) entry which is preliminary data.</text>
</comment>
<keyword evidence="2" id="KW-1185">Reference proteome</keyword>
<protein>
    <submittedName>
        <fullName evidence="1">Uncharacterized protein</fullName>
    </submittedName>
</protein>
<sequence length="326" mass="36730">MAELGWDDYTIILTLLAGVPSVILVDRAALPNGLGKDVWTVPFGQITTFVRWLYVLEVLYFFHITLLKLTLLFFFLRIFPKRIIRNLLKGTIVFTILYGLAYVIVAIFQCQPISHYWTNWDKEHNDGHCININALAWSNAIISIVLDVWMLVLPLYEVFKLQLSWRKKISVAIMFLVGTFVTIVSCLRLQSLVSFAASSNPTWDQVQVVNWSNIEINVGIICACLPTIRVMIVRCFPSIMGTTKGSSQVYHAKYGYAQGSRGLGNTVGSKGGQLSGRGINEITYTQTFEVQHTDNDEMELMQVDDFGKTSPKQKSSNTSQSTIMHA</sequence>
<evidence type="ECO:0000313" key="1">
    <source>
        <dbReference type="EMBL" id="KAJ8113025.1"/>
    </source>
</evidence>
<organism evidence="1 2">
    <name type="scientific">Boeremia exigua</name>
    <dbReference type="NCBI Taxonomy" id="749465"/>
    <lineage>
        <taxon>Eukaryota</taxon>
        <taxon>Fungi</taxon>
        <taxon>Dikarya</taxon>
        <taxon>Ascomycota</taxon>
        <taxon>Pezizomycotina</taxon>
        <taxon>Dothideomycetes</taxon>
        <taxon>Pleosporomycetidae</taxon>
        <taxon>Pleosporales</taxon>
        <taxon>Pleosporineae</taxon>
        <taxon>Didymellaceae</taxon>
        <taxon>Boeremia</taxon>
    </lineage>
</organism>
<gene>
    <name evidence="1" type="ORF">OPT61_g4751</name>
</gene>
<proteinExistence type="predicted"/>
<dbReference type="Proteomes" id="UP001153331">
    <property type="component" value="Unassembled WGS sequence"/>
</dbReference>